<dbReference type="InterPro" id="IPR038200">
    <property type="entry name" value="GW_dom_sf"/>
</dbReference>
<protein>
    <submittedName>
        <fullName evidence="4">GW dipeptide domain-containing protein</fullName>
    </submittedName>
</protein>
<keyword evidence="1 2" id="KW-0732">Signal</keyword>
<name>A0ABW4D0J1_9LACO</name>
<evidence type="ECO:0000259" key="3">
    <source>
        <dbReference type="Pfam" id="PF13457"/>
    </source>
</evidence>
<gene>
    <name evidence="4" type="ORF">ACFQ44_01065</name>
</gene>
<dbReference type="Pfam" id="PF13457">
    <property type="entry name" value="GW"/>
    <property type="match status" value="1"/>
</dbReference>
<dbReference type="RefSeq" id="WP_203642509.1">
    <property type="nucleotide sequence ID" value="NZ_BOLN01000001.1"/>
</dbReference>
<proteinExistence type="predicted"/>
<sequence>MKWAKLILASVAGLSLWGGVTTANAAKKVTLPAYPKQRVFTFKAKGTKVYSYPRAAYKHSSVLGTDQSTTKQWTVDKVITVKGQRYVRLARVSAKSLPHGTIVPNASKANVKLVGGYVALNKLKFHQQIASMKSVKKTAYWTPTTKHDFWNMPAHSLGKTAASHYGHTYGYRTLYAVESLTTTSKKSYLYFETTDGKAIGWLPKSAVIKGQYPDLLKRELDRNLSADSTALTTVDKAGHVKVGVALKAGQVQRVALLKQNSETAVYDFTAGKAVKLTTRTSTGKVKQTTAVTQTTKNLKFKAQSDFDIQGYTYSVKVTPAGKVSVMSVGGWMA</sequence>
<feature type="chain" id="PRO_5045615367" evidence="2">
    <location>
        <begin position="26"/>
        <end position="333"/>
    </location>
</feature>
<evidence type="ECO:0000313" key="4">
    <source>
        <dbReference type="EMBL" id="MFD1454266.1"/>
    </source>
</evidence>
<dbReference type="SUPFAM" id="SSF82057">
    <property type="entry name" value="Prokaryotic SH3-related domain"/>
    <property type="match status" value="1"/>
</dbReference>
<dbReference type="InterPro" id="IPR025987">
    <property type="entry name" value="GW_dom"/>
</dbReference>
<dbReference type="Proteomes" id="UP001597189">
    <property type="component" value="Unassembled WGS sequence"/>
</dbReference>
<organism evidence="4 5">
    <name type="scientific">Levilactobacillus lanxiensis</name>
    <dbReference type="NCBI Taxonomy" id="2799568"/>
    <lineage>
        <taxon>Bacteria</taxon>
        <taxon>Bacillati</taxon>
        <taxon>Bacillota</taxon>
        <taxon>Bacilli</taxon>
        <taxon>Lactobacillales</taxon>
        <taxon>Lactobacillaceae</taxon>
        <taxon>Levilactobacillus</taxon>
    </lineage>
</organism>
<dbReference type="Gene3D" id="2.30.30.170">
    <property type="match status" value="1"/>
</dbReference>
<dbReference type="EMBL" id="JBHTOD010000001">
    <property type="protein sequence ID" value="MFD1454266.1"/>
    <property type="molecule type" value="Genomic_DNA"/>
</dbReference>
<feature type="domain" description="GW" evidence="3">
    <location>
        <begin position="133"/>
        <end position="207"/>
    </location>
</feature>
<evidence type="ECO:0000313" key="5">
    <source>
        <dbReference type="Proteomes" id="UP001597189"/>
    </source>
</evidence>
<feature type="signal peptide" evidence="2">
    <location>
        <begin position="1"/>
        <end position="25"/>
    </location>
</feature>
<keyword evidence="5" id="KW-1185">Reference proteome</keyword>
<evidence type="ECO:0000256" key="1">
    <source>
        <dbReference type="ARBA" id="ARBA00022729"/>
    </source>
</evidence>
<accession>A0ABW4D0J1</accession>
<reference evidence="5" key="1">
    <citation type="journal article" date="2019" name="Int. J. Syst. Evol. Microbiol.">
        <title>The Global Catalogue of Microorganisms (GCM) 10K type strain sequencing project: providing services to taxonomists for standard genome sequencing and annotation.</title>
        <authorList>
            <consortium name="The Broad Institute Genomics Platform"/>
            <consortium name="The Broad Institute Genome Sequencing Center for Infectious Disease"/>
            <person name="Wu L."/>
            <person name="Ma J."/>
        </authorList>
    </citation>
    <scope>NUCLEOTIDE SEQUENCE [LARGE SCALE GENOMIC DNA]</scope>
    <source>
        <strain evidence="5">CCM 8979</strain>
    </source>
</reference>
<evidence type="ECO:0000256" key="2">
    <source>
        <dbReference type="SAM" id="SignalP"/>
    </source>
</evidence>
<comment type="caution">
    <text evidence="4">The sequence shown here is derived from an EMBL/GenBank/DDBJ whole genome shotgun (WGS) entry which is preliminary data.</text>
</comment>